<evidence type="ECO:0000313" key="1">
    <source>
        <dbReference type="EMBL" id="PQP23604.1"/>
    </source>
</evidence>
<evidence type="ECO:0000313" key="2">
    <source>
        <dbReference type="Proteomes" id="UP000239290"/>
    </source>
</evidence>
<protein>
    <submittedName>
        <fullName evidence="1">Uncharacterized protein</fullName>
    </submittedName>
</protein>
<dbReference type="EMBL" id="PUIO01000019">
    <property type="protein sequence ID" value="PQP23604.1"/>
    <property type="molecule type" value="Genomic_DNA"/>
</dbReference>
<proteinExistence type="predicted"/>
<reference evidence="2" key="1">
    <citation type="submission" date="2018-02" db="EMBL/GenBank/DDBJ databases">
        <title>Draft genome sequencing of Rhodococcus opacus KU647198.</title>
        <authorList>
            <person name="Zheng B.-X."/>
        </authorList>
    </citation>
    <scope>NUCLEOTIDE SEQUENCE [LARGE SCALE GENOMIC DNA]</scope>
    <source>
        <strain evidence="2">04-OD7</strain>
    </source>
</reference>
<sequence length="71" mass="7938">MTGSPCYQFLVDALMSERALAAFPELDFVVDDEHATTSLVGRVADRTTMRSIVTRLEDLGFTLLEMRRITG</sequence>
<gene>
    <name evidence="1" type="ORF">C5613_17640</name>
</gene>
<accession>A0A2S8J978</accession>
<dbReference type="RefSeq" id="WP_105416186.1">
    <property type="nucleotide sequence ID" value="NZ_PUIO01000019.1"/>
</dbReference>
<dbReference type="AlphaFoldDB" id="A0A2S8J978"/>
<name>A0A2S8J978_RHOOP</name>
<dbReference type="Proteomes" id="UP000239290">
    <property type="component" value="Unassembled WGS sequence"/>
</dbReference>
<organism evidence="1 2">
    <name type="scientific">Rhodococcus opacus</name>
    <name type="common">Nocardia opaca</name>
    <dbReference type="NCBI Taxonomy" id="37919"/>
    <lineage>
        <taxon>Bacteria</taxon>
        <taxon>Bacillati</taxon>
        <taxon>Actinomycetota</taxon>
        <taxon>Actinomycetes</taxon>
        <taxon>Mycobacteriales</taxon>
        <taxon>Nocardiaceae</taxon>
        <taxon>Rhodococcus</taxon>
    </lineage>
</organism>
<comment type="caution">
    <text evidence="1">The sequence shown here is derived from an EMBL/GenBank/DDBJ whole genome shotgun (WGS) entry which is preliminary data.</text>
</comment>